<dbReference type="Proteomes" id="UP000002866">
    <property type="component" value="Chromosome 3"/>
</dbReference>
<gene>
    <name evidence="2" type="primary">TBLA0C00550</name>
    <name evidence="2" type="ORF">TBLA_0C00550</name>
</gene>
<dbReference type="STRING" id="1071380.I2H0G9"/>
<dbReference type="KEGG" id="tbl:TBLA_0C00550"/>
<dbReference type="InterPro" id="IPR011107">
    <property type="entry name" value="PPI_Ypi1"/>
</dbReference>
<evidence type="ECO:0000256" key="1">
    <source>
        <dbReference type="SAM" id="MobiDB-lite"/>
    </source>
</evidence>
<dbReference type="AlphaFoldDB" id="I2H0G9"/>
<feature type="region of interest" description="Disordered" evidence="1">
    <location>
        <begin position="1"/>
        <end position="25"/>
    </location>
</feature>
<dbReference type="OrthoDB" id="307488at2759"/>
<dbReference type="Pfam" id="PF07491">
    <property type="entry name" value="PPI_Ypi1"/>
    <property type="match status" value="1"/>
</dbReference>
<name>I2H0G9_HENB6</name>
<dbReference type="GO" id="GO:0004865">
    <property type="term" value="F:protein serine/threonine phosphatase inhibitor activity"/>
    <property type="evidence" value="ECO:0007669"/>
    <property type="project" value="InterPro"/>
</dbReference>
<keyword evidence="3" id="KW-1185">Reference proteome</keyword>
<dbReference type="InParanoid" id="I2H0G9"/>
<reference evidence="2 3" key="1">
    <citation type="journal article" date="2011" name="Proc. Natl. Acad. Sci. U.S.A.">
        <title>Evolutionary erosion of yeast sex chromosomes by mating-type switching accidents.</title>
        <authorList>
            <person name="Gordon J.L."/>
            <person name="Armisen D."/>
            <person name="Proux-Wera E."/>
            <person name="Oheigeartaigh S.S."/>
            <person name="Byrne K.P."/>
            <person name="Wolfe K.H."/>
        </authorList>
    </citation>
    <scope>NUCLEOTIDE SEQUENCE [LARGE SCALE GENOMIC DNA]</scope>
    <source>
        <strain evidence="3">ATCC 34711 / CBS 6284 / DSM 70876 / NBRC 10599 / NRRL Y-10934 / UCD 77-7</strain>
    </source>
</reference>
<dbReference type="GeneID" id="14494840"/>
<accession>I2H0G9</accession>
<dbReference type="RefSeq" id="XP_004179390.1">
    <property type="nucleotide sequence ID" value="XM_004179342.1"/>
</dbReference>
<dbReference type="HOGENOM" id="CLU_2529000_0_0_1"/>
<proteinExistence type="predicted"/>
<organism evidence="2 3">
    <name type="scientific">Henningerozyma blattae (strain ATCC 34711 / CBS 6284 / DSM 70876 / NBRC 10599 / NRRL Y-10934 / UCD 77-7)</name>
    <name type="common">Yeast</name>
    <name type="synonym">Tetrapisispora blattae</name>
    <dbReference type="NCBI Taxonomy" id="1071380"/>
    <lineage>
        <taxon>Eukaryota</taxon>
        <taxon>Fungi</taxon>
        <taxon>Dikarya</taxon>
        <taxon>Ascomycota</taxon>
        <taxon>Saccharomycotina</taxon>
        <taxon>Saccharomycetes</taxon>
        <taxon>Saccharomycetales</taxon>
        <taxon>Saccharomycetaceae</taxon>
        <taxon>Henningerozyma</taxon>
    </lineage>
</organism>
<dbReference type="EMBL" id="HE806318">
    <property type="protein sequence ID" value="CCH59871.1"/>
    <property type="molecule type" value="Genomic_DNA"/>
</dbReference>
<sequence>MENYGNSELQQEPSSGSRTVDQSSIPAVLQLRANGHAEQDRAEIRRNSHRSHIRWEQDVVDNEHMDKKKLKYVVFIIHLNLMKM</sequence>
<protein>
    <submittedName>
        <fullName evidence="2">Uncharacterized protein</fullName>
    </submittedName>
</protein>
<evidence type="ECO:0000313" key="2">
    <source>
        <dbReference type="EMBL" id="CCH59871.1"/>
    </source>
</evidence>
<evidence type="ECO:0000313" key="3">
    <source>
        <dbReference type="Proteomes" id="UP000002866"/>
    </source>
</evidence>